<reference evidence="5" key="1">
    <citation type="submission" date="2017-02" db="UniProtKB">
        <authorList>
            <consortium name="WormBaseParasite"/>
        </authorList>
    </citation>
    <scope>IDENTIFICATION</scope>
</reference>
<proteinExistence type="predicted"/>
<dbReference type="EMBL" id="UYYG01000010">
    <property type="protein sequence ID" value="VDN50946.1"/>
    <property type="molecule type" value="Genomic_DNA"/>
</dbReference>
<dbReference type="Proteomes" id="UP000274756">
    <property type="component" value="Unassembled WGS sequence"/>
</dbReference>
<evidence type="ECO:0000313" key="5">
    <source>
        <dbReference type="WBParaSite" id="DME_0000598001-mRNA-1"/>
    </source>
</evidence>
<sequence>MAFLCILLSTAWTIINGLPPPMRFATDPATVNANAQRFLELYGLATEIMNFGGSIINNAKGTYRENNDRYELSGNSILGDALRFFGPRRYNEYDMAPYKSTVLGPQYGNGFLGIGNTRNVQSTRQIGLEALLDTFLGPSLTFTSTASPTNFFSPEVGSRSSIDDLINALVRSGAKRVTPDPYEGRNILSTFFGK</sequence>
<evidence type="ECO:0000313" key="3">
    <source>
        <dbReference type="Proteomes" id="UP000038040"/>
    </source>
</evidence>
<keyword evidence="4" id="KW-1185">Reference proteome</keyword>
<dbReference type="Proteomes" id="UP000038040">
    <property type="component" value="Unplaced"/>
</dbReference>
<evidence type="ECO:0000256" key="1">
    <source>
        <dbReference type="SAM" id="SignalP"/>
    </source>
</evidence>
<dbReference type="AlphaFoldDB" id="A0A0N4UEZ7"/>
<reference evidence="2 4" key="2">
    <citation type="submission" date="2018-11" db="EMBL/GenBank/DDBJ databases">
        <authorList>
            <consortium name="Pathogen Informatics"/>
        </authorList>
    </citation>
    <scope>NUCLEOTIDE SEQUENCE [LARGE SCALE GENOMIC DNA]</scope>
</reference>
<keyword evidence="1" id="KW-0732">Signal</keyword>
<feature type="chain" id="PRO_5041119458" evidence="1">
    <location>
        <begin position="18"/>
        <end position="194"/>
    </location>
</feature>
<protein>
    <submittedName>
        <fullName evidence="5">HEME_HALOPEROXIDASE domain-containing protein</fullName>
    </submittedName>
</protein>
<feature type="signal peptide" evidence="1">
    <location>
        <begin position="1"/>
        <end position="17"/>
    </location>
</feature>
<evidence type="ECO:0000313" key="2">
    <source>
        <dbReference type="EMBL" id="VDN50946.1"/>
    </source>
</evidence>
<dbReference type="OrthoDB" id="5843009at2759"/>
<accession>A0A0N4UEZ7</accession>
<organism evidence="3 5">
    <name type="scientific">Dracunculus medinensis</name>
    <name type="common">Guinea worm</name>
    <dbReference type="NCBI Taxonomy" id="318479"/>
    <lineage>
        <taxon>Eukaryota</taxon>
        <taxon>Metazoa</taxon>
        <taxon>Ecdysozoa</taxon>
        <taxon>Nematoda</taxon>
        <taxon>Chromadorea</taxon>
        <taxon>Rhabditida</taxon>
        <taxon>Spirurina</taxon>
        <taxon>Dracunculoidea</taxon>
        <taxon>Dracunculidae</taxon>
        <taxon>Dracunculus</taxon>
    </lineage>
</organism>
<dbReference type="WBParaSite" id="DME_0000598001-mRNA-1">
    <property type="protein sequence ID" value="DME_0000598001-mRNA-1"/>
    <property type="gene ID" value="DME_0000598001"/>
</dbReference>
<evidence type="ECO:0000313" key="4">
    <source>
        <dbReference type="Proteomes" id="UP000274756"/>
    </source>
</evidence>
<gene>
    <name evidence="2" type="ORF">DME_LOCUS919</name>
</gene>
<name>A0A0N4UEZ7_DRAME</name>